<comment type="caution">
    <text evidence="6">The sequence shown here is derived from an EMBL/GenBank/DDBJ whole genome shotgun (WGS) entry which is preliminary data.</text>
</comment>
<dbReference type="InterPro" id="IPR050237">
    <property type="entry name" value="ATP-dep_AMP-bd_enzyme"/>
</dbReference>
<dbReference type="AlphaFoldDB" id="A0A8J3W8M8"/>
<dbReference type="PANTHER" id="PTHR43767">
    <property type="entry name" value="LONG-CHAIN-FATTY-ACID--COA LIGASE"/>
    <property type="match status" value="1"/>
</dbReference>
<dbReference type="Gene3D" id="3.40.50.12780">
    <property type="entry name" value="N-terminal domain of ligase-like"/>
    <property type="match status" value="1"/>
</dbReference>
<name>A0A8J3W8M8_9ACTN</name>
<reference evidence="6 7" key="1">
    <citation type="submission" date="2021-01" db="EMBL/GenBank/DDBJ databases">
        <title>Whole genome shotgun sequence of Planobispora longispora NBRC 13918.</title>
        <authorList>
            <person name="Komaki H."/>
            <person name="Tamura T."/>
        </authorList>
    </citation>
    <scope>NUCLEOTIDE SEQUENCE [LARGE SCALE GENOMIC DNA]</scope>
    <source>
        <strain evidence="6 7">NBRC 13918</strain>
    </source>
</reference>
<feature type="region of interest" description="Disordered" evidence="3">
    <location>
        <begin position="503"/>
        <end position="524"/>
    </location>
</feature>
<accession>A0A8J3W8M8</accession>
<comment type="similarity">
    <text evidence="1">Belongs to the ATP-dependent AMP-binding enzyme family.</text>
</comment>
<dbReference type="PANTHER" id="PTHR43767:SF1">
    <property type="entry name" value="NONRIBOSOMAL PEPTIDE SYNTHASE PES1 (EUROFUNG)-RELATED"/>
    <property type="match status" value="1"/>
</dbReference>
<evidence type="ECO:0000259" key="5">
    <source>
        <dbReference type="Pfam" id="PF13193"/>
    </source>
</evidence>
<dbReference type="GO" id="GO:0016878">
    <property type="term" value="F:acid-thiol ligase activity"/>
    <property type="evidence" value="ECO:0007669"/>
    <property type="project" value="UniProtKB-ARBA"/>
</dbReference>
<dbReference type="Pfam" id="PF00501">
    <property type="entry name" value="AMP-binding"/>
    <property type="match status" value="1"/>
</dbReference>
<evidence type="ECO:0000256" key="3">
    <source>
        <dbReference type="SAM" id="MobiDB-lite"/>
    </source>
</evidence>
<dbReference type="Gene3D" id="3.30.300.30">
    <property type="match status" value="1"/>
</dbReference>
<dbReference type="InterPro" id="IPR025110">
    <property type="entry name" value="AMP-bd_C"/>
</dbReference>
<organism evidence="6 7">
    <name type="scientific">Planobispora longispora</name>
    <dbReference type="NCBI Taxonomy" id="28887"/>
    <lineage>
        <taxon>Bacteria</taxon>
        <taxon>Bacillati</taxon>
        <taxon>Actinomycetota</taxon>
        <taxon>Actinomycetes</taxon>
        <taxon>Streptosporangiales</taxon>
        <taxon>Streptosporangiaceae</taxon>
        <taxon>Planobispora</taxon>
    </lineage>
</organism>
<dbReference type="PROSITE" id="PS00455">
    <property type="entry name" value="AMP_BINDING"/>
    <property type="match status" value="1"/>
</dbReference>
<proteinExistence type="inferred from homology"/>
<dbReference type="Proteomes" id="UP000616724">
    <property type="component" value="Unassembled WGS sequence"/>
</dbReference>
<dbReference type="FunFam" id="3.30.300.30:FF:000008">
    <property type="entry name" value="2,3-dihydroxybenzoate-AMP ligase"/>
    <property type="match status" value="1"/>
</dbReference>
<dbReference type="InterPro" id="IPR020845">
    <property type="entry name" value="AMP-binding_CS"/>
</dbReference>
<feature type="domain" description="AMP-binding enzyme C-terminal" evidence="5">
    <location>
        <begin position="422"/>
        <end position="497"/>
    </location>
</feature>
<dbReference type="InterPro" id="IPR042099">
    <property type="entry name" value="ANL_N_sf"/>
</dbReference>
<sequence>MPLRPCDAPLSIAGGVRESAAATPGAVAVVDGDRRLTYRGLDDRSNRLANVLLGTGLRPGDRVAVLLGNRMEFPEIACGIAKAGLVMVPMSPRSTPGEAAFVLDHSGSRALILDGALAPAVAAVAPETALSIGGGDLGLSYEDTLTEASGADPRVPTGGHDPFCVAYTSGTTGRPKGVVISHRSRALTFRASAREWGLGAGRRTVAVAPMYHGAGFAFGYAPVFTGGTVAMLRSWDPGELLATVARERAQSIFLIPTHAHSLRALGEPALRRHDLSSLDTIYFNAAALPGPLKEWVLDSFPGVGVHELYGSTEAGIVANCRPADARRKIGSVGRPWLMTDVRVVGDAGGPAGPGERGELFSRSPYLMSGYLDDPEATAACVTGDGYLTSGDVVVRDEEGYIYIVDRKKDMIISGGVNIAPREVEEVIAAFPGVAEAAVVGLPDERWGERVAAFVVTLPGVPVDPDALEAHCRARLAGPKLPRRMEFVPSLPRNAAGKILKRELRSLGRPSGPAGLPSRPQSFTK</sequence>
<dbReference type="RefSeq" id="WP_239317729.1">
    <property type="nucleotide sequence ID" value="NZ_BOOH01000065.1"/>
</dbReference>
<dbReference type="EMBL" id="BOOH01000065">
    <property type="protein sequence ID" value="GIH80839.1"/>
    <property type="molecule type" value="Genomic_DNA"/>
</dbReference>
<dbReference type="InterPro" id="IPR045851">
    <property type="entry name" value="AMP-bd_C_sf"/>
</dbReference>
<dbReference type="InterPro" id="IPR000873">
    <property type="entry name" value="AMP-dep_synth/lig_dom"/>
</dbReference>
<feature type="domain" description="AMP-dependent synthetase/ligase" evidence="4">
    <location>
        <begin position="17"/>
        <end position="371"/>
    </location>
</feature>
<evidence type="ECO:0000259" key="4">
    <source>
        <dbReference type="Pfam" id="PF00501"/>
    </source>
</evidence>
<evidence type="ECO:0000256" key="1">
    <source>
        <dbReference type="ARBA" id="ARBA00006432"/>
    </source>
</evidence>
<dbReference type="SUPFAM" id="SSF56801">
    <property type="entry name" value="Acetyl-CoA synthetase-like"/>
    <property type="match status" value="1"/>
</dbReference>
<evidence type="ECO:0000313" key="6">
    <source>
        <dbReference type="EMBL" id="GIH80839.1"/>
    </source>
</evidence>
<gene>
    <name evidence="6" type="ORF">Plo01_72680</name>
</gene>
<dbReference type="Pfam" id="PF13193">
    <property type="entry name" value="AMP-binding_C"/>
    <property type="match status" value="1"/>
</dbReference>
<keyword evidence="7" id="KW-1185">Reference proteome</keyword>
<evidence type="ECO:0000313" key="7">
    <source>
        <dbReference type="Proteomes" id="UP000616724"/>
    </source>
</evidence>
<protein>
    <submittedName>
        <fullName evidence="6">Fatty-acyl-CoA synthase</fullName>
    </submittedName>
</protein>
<evidence type="ECO:0000256" key="2">
    <source>
        <dbReference type="ARBA" id="ARBA00022598"/>
    </source>
</evidence>
<keyword evidence="2" id="KW-0436">Ligase</keyword>